<feature type="transmembrane region" description="Helical" evidence="1">
    <location>
        <begin position="12"/>
        <end position="32"/>
    </location>
</feature>
<dbReference type="InterPro" id="IPR012902">
    <property type="entry name" value="N_methyl_site"/>
</dbReference>
<dbReference type="EMBL" id="JAQQFR010000005">
    <property type="protein sequence ID" value="MFL9878470.1"/>
    <property type="molecule type" value="Genomic_DNA"/>
</dbReference>
<accession>A0ABW8Z6J4</accession>
<dbReference type="PROSITE" id="PS00409">
    <property type="entry name" value="PROKAR_NTER_METHYL"/>
    <property type="match status" value="1"/>
</dbReference>
<evidence type="ECO:0000313" key="3">
    <source>
        <dbReference type="Proteomes" id="UP001629214"/>
    </source>
</evidence>
<dbReference type="RefSeq" id="WP_408167446.1">
    <property type="nucleotide sequence ID" value="NZ_JAQQFR010000005.1"/>
</dbReference>
<protein>
    <submittedName>
        <fullName evidence="2">Prepilin-type N-terminal cleavage/methylation domain-containing protein</fullName>
    </submittedName>
</protein>
<proteinExistence type="predicted"/>
<comment type="caution">
    <text evidence="2">The sequence shown here is derived from an EMBL/GenBank/DDBJ whole genome shotgun (WGS) entry which is preliminary data.</text>
</comment>
<dbReference type="Pfam" id="PF07963">
    <property type="entry name" value="N_methyl"/>
    <property type="match status" value="1"/>
</dbReference>
<dbReference type="Proteomes" id="UP001629214">
    <property type="component" value="Unassembled WGS sequence"/>
</dbReference>
<gene>
    <name evidence="2" type="ORF">PQR63_08760</name>
</gene>
<keyword evidence="3" id="KW-1185">Reference proteome</keyword>
<evidence type="ECO:0000313" key="2">
    <source>
        <dbReference type="EMBL" id="MFL9878470.1"/>
    </source>
</evidence>
<sequence>MRQGRQTGLSLIELMIAMALGMAVALASLALLNAAKSSYVAVSDGALMQDNGRYTLDVLSRAIRQANFVPYDHPAFTDFPSLDTKLLQPGVSGLDNARLGDQTIALTVPIENTTNYNSDVLAIRYFGSGAGHKADGSILNCAGFAVAAPANAAMIETPVKANNERGWSNFIRNSKCYMTIAILNFMVI</sequence>
<keyword evidence="1" id="KW-0812">Transmembrane</keyword>
<evidence type="ECO:0000256" key="1">
    <source>
        <dbReference type="SAM" id="Phobius"/>
    </source>
</evidence>
<keyword evidence="1" id="KW-0472">Membrane</keyword>
<name>A0ABW8Z6J4_9BURK</name>
<reference evidence="2 3" key="1">
    <citation type="journal article" date="2024" name="Chem. Sci.">
        <title>Discovery of megapolipeptins by genome mining of a Burkholderiales bacteria collection.</title>
        <authorList>
            <person name="Paulo B.S."/>
            <person name="Recchia M.J.J."/>
            <person name="Lee S."/>
            <person name="Fergusson C.H."/>
            <person name="Romanowski S.B."/>
            <person name="Hernandez A."/>
            <person name="Krull N."/>
            <person name="Liu D.Y."/>
            <person name="Cavanagh H."/>
            <person name="Bos A."/>
            <person name="Gray C.A."/>
            <person name="Murphy B.T."/>
            <person name="Linington R.G."/>
            <person name="Eustaquio A.S."/>
        </authorList>
    </citation>
    <scope>NUCLEOTIDE SEQUENCE [LARGE SCALE GENOMIC DNA]</scope>
    <source>
        <strain evidence="2 3">RL21-008-BIB-B</strain>
    </source>
</reference>
<organism evidence="2 3">
    <name type="scientific">Herbaspirillum rhizosphaerae</name>
    <dbReference type="NCBI Taxonomy" id="346179"/>
    <lineage>
        <taxon>Bacteria</taxon>
        <taxon>Pseudomonadati</taxon>
        <taxon>Pseudomonadota</taxon>
        <taxon>Betaproteobacteria</taxon>
        <taxon>Burkholderiales</taxon>
        <taxon>Oxalobacteraceae</taxon>
        <taxon>Herbaspirillum</taxon>
    </lineage>
</organism>
<keyword evidence="1" id="KW-1133">Transmembrane helix</keyword>